<organism evidence="11 12">
    <name type="scientific">Marinospirillum alkalitolerans</name>
    <dbReference type="NCBI Taxonomy" id="3123374"/>
    <lineage>
        <taxon>Bacteria</taxon>
        <taxon>Pseudomonadati</taxon>
        <taxon>Pseudomonadota</taxon>
        <taxon>Gammaproteobacteria</taxon>
        <taxon>Oceanospirillales</taxon>
        <taxon>Oceanospirillaceae</taxon>
        <taxon>Marinospirillum</taxon>
    </lineage>
</organism>
<sequence length="576" mass="63689">MSTDANLPAFNELGLPDFLLSAIEYNQPSPIQAQTIPLLLEGHDLLGQAQTGTGKTAAFSLPLLARLDVNARSPQVLVLAPTRELAMQVAESVEKYGANMKGVKVANLYGGAEYREQMRALKSGAQIVVGTPGRVMDHMRRGSLDISQLKTLVLDEADEMLRMGFIDDVEWILEQTPAERQVVLFSATMPEMIRRIAQRHLKDPKEVRIAAKARTADTVTQRVWMVNGLPKPEALTRILEAEATDGIIIFTRTKASCADLADFLNSRGFRASALHGDMAQAQREQAVDKLKKSQLDILVATDVAARGLDVERISHVINFDPPHDSESYVHRIGRTGRAGRSGQAILFVTQREKRLLFNLERSTGQRIEPMELPKAELINAKRSERFKEQIIHSLQARDIEQYEKLLQEVHSETDTDPLRIAAALAKMFQGNTPLWVEEVKPRPMRDRPRREDDAGGRGRRDAAGPRGRSRDPEAGMKRYRMPIGRSHGVKPANIVGAIANEANISSRNIGRIDIQQDFSTVDLPEGMPKAVFQALARVRICGVPMNLSSSAGGSSAPRAAEDDAGRRPLRRRPASA</sequence>
<dbReference type="InterPro" id="IPR011545">
    <property type="entry name" value="DEAD/DEAH_box_helicase_dom"/>
</dbReference>
<dbReference type="SUPFAM" id="SSF52540">
    <property type="entry name" value="P-loop containing nucleoside triphosphate hydrolases"/>
    <property type="match status" value="1"/>
</dbReference>
<dbReference type="SMART" id="SM00487">
    <property type="entry name" value="DEXDc"/>
    <property type="match status" value="1"/>
</dbReference>
<proteinExistence type="inferred from homology"/>
<dbReference type="Pfam" id="PF00270">
    <property type="entry name" value="DEAD"/>
    <property type="match status" value="1"/>
</dbReference>
<keyword evidence="12" id="KW-1185">Reference proteome</keyword>
<reference evidence="11 12" key="1">
    <citation type="submission" date="2024-02" db="EMBL/GenBank/DDBJ databases">
        <title>Marinospirillum sp. MEB 164 isolated from Lonar lake sediment.</title>
        <authorList>
            <person name="Joshi A."/>
            <person name="Thite S."/>
        </authorList>
    </citation>
    <scope>NUCLEOTIDE SEQUENCE [LARGE SCALE GENOMIC DNA]</scope>
    <source>
        <strain evidence="11 12">MEB164</strain>
    </source>
</reference>
<dbReference type="Pfam" id="PF00271">
    <property type="entry name" value="Helicase_C"/>
    <property type="match status" value="1"/>
</dbReference>
<evidence type="ECO:0000256" key="8">
    <source>
        <dbReference type="SAM" id="MobiDB-lite"/>
    </source>
</evidence>
<evidence type="ECO:0000256" key="5">
    <source>
        <dbReference type="ARBA" id="ARBA00022840"/>
    </source>
</evidence>
<dbReference type="InterPro" id="IPR000629">
    <property type="entry name" value="RNA-helicase_DEAD-box_CS"/>
</dbReference>
<dbReference type="Gene3D" id="3.40.50.300">
    <property type="entry name" value="P-loop containing nucleotide triphosphate hydrolases"/>
    <property type="match status" value="2"/>
</dbReference>
<evidence type="ECO:0000259" key="9">
    <source>
        <dbReference type="PROSITE" id="PS51192"/>
    </source>
</evidence>
<evidence type="ECO:0000256" key="4">
    <source>
        <dbReference type="ARBA" id="ARBA00022806"/>
    </source>
</evidence>
<accession>A0ABW8PW65</accession>
<dbReference type="InterPro" id="IPR005580">
    <property type="entry name" value="DbpA/CsdA_RNA-bd_dom"/>
</dbReference>
<feature type="domain" description="Helicase C-terminal" evidence="10">
    <location>
        <begin position="234"/>
        <end position="378"/>
    </location>
</feature>
<comment type="function">
    <text evidence="7">DEAD-box RNA helicase involved in various cellular processes at low temperature, including ribosome biogenesis, mRNA degradation and translation initiation.</text>
</comment>
<evidence type="ECO:0000256" key="7">
    <source>
        <dbReference type="HAMAP-Rule" id="MF_00964"/>
    </source>
</evidence>
<dbReference type="Pfam" id="PF25399">
    <property type="entry name" value="DeaD_dimer"/>
    <property type="match status" value="1"/>
</dbReference>
<dbReference type="PROSITE" id="PS51192">
    <property type="entry name" value="HELICASE_ATP_BIND_1"/>
    <property type="match status" value="1"/>
</dbReference>
<dbReference type="EC" id="3.6.4.13" evidence="7"/>
<keyword evidence="7" id="KW-0346">Stress response</keyword>
<evidence type="ECO:0000313" key="12">
    <source>
        <dbReference type="Proteomes" id="UP001621714"/>
    </source>
</evidence>
<dbReference type="RefSeq" id="WP_405338318.1">
    <property type="nucleotide sequence ID" value="NZ_JBANFI010000003.1"/>
</dbReference>
<dbReference type="CDD" id="cd18787">
    <property type="entry name" value="SF2_C_DEAD"/>
    <property type="match status" value="1"/>
</dbReference>
<dbReference type="Pfam" id="PF03880">
    <property type="entry name" value="DbpA"/>
    <property type="match status" value="1"/>
</dbReference>
<keyword evidence="4 7" id="KW-0347">Helicase</keyword>
<dbReference type="Proteomes" id="UP001621714">
    <property type="component" value="Unassembled WGS sequence"/>
</dbReference>
<dbReference type="InterPro" id="IPR044742">
    <property type="entry name" value="DEAD/DEAH_RhlB"/>
</dbReference>
<evidence type="ECO:0000259" key="10">
    <source>
        <dbReference type="PROSITE" id="PS51194"/>
    </source>
</evidence>
<evidence type="ECO:0000256" key="6">
    <source>
        <dbReference type="ARBA" id="ARBA00022884"/>
    </source>
</evidence>
<dbReference type="InterPro" id="IPR028618">
    <property type="entry name" value="DEAD_helicase_DeaD"/>
</dbReference>
<dbReference type="InterPro" id="IPR012677">
    <property type="entry name" value="Nucleotide-bd_a/b_plait_sf"/>
</dbReference>
<comment type="similarity">
    <text evidence="7">Belongs to the DEAD box helicase family. DeaD/CsdA subfamily.</text>
</comment>
<gene>
    <name evidence="7" type="primary">deaD</name>
    <name evidence="7" type="synonym">csdA</name>
    <name evidence="11" type="ORF">V6U78_05690</name>
</gene>
<feature type="region of interest" description="Disordered" evidence="8">
    <location>
        <begin position="547"/>
        <end position="576"/>
    </location>
</feature>
<dbReference type="PROSITE" id="PS00039">
    <property type="entry name" value="DEAD_ATP_HELICASE"/>
    <property type="match status" value="1"/>
</dbReference>
<keyword evidence="3 7" id="KW-0378">Hydrolase</keyword>
<feature type="compositionally biased region" description="Basic and acidic residues" evidence="8">
    <location>
        <begin position="437"/>
        <end position="476"/>
    </location>
</feature>
<keyword evidence="5 7" id="KW-0067">ATP-binding</keyword>
<evidence type="ECO:0000256" key="2">
    <source>
        <dbReference type="ARBA" id="ARBA00022741"/>
    </source>
</evidence>
<feature type="compositionally biased region" description="Basic residues" evidence="8">
    <location>
        <begin position="567"/>
        <end position="576"/>
    </location>
</feature>
<dbReference type="InterPro" id="IPR027417">
    <property type="entry name" value="P-loop_NTPase"/>
</dbReference>
<keyword evidence="2 7" id="KW-0547">Nucleotide-binding</keyword>
<comment type="subcellular location">
    <subcellularLocation>
        <location evidence="7">Cytoplasm</location>
    </subcellularLocation>
</comment>
<evidence type="ECO:0000313" key="11">
    <source>
        <dbReference type="EMBL" id="MFK7160525.1"/>
    </source>
</evidence>
<keyword evidence="6 7" id="KW-0694">RNA-binding</keyword>
<comment type="caution">
    <text evidence="11">The sequence shown here is derived from an EMBL/GenBank/DDBJ whole genome shotgun (WGS) entry which is preliminary data.</text>
</comment>
<comment type="catalytic activity">
    <reaction evidence="7">
        <text>ATP + H2O = ADP + phosphate + H(+)</text>
        <dbReference type="Rhea" id="RHEA:13065"/>
        <dbReference type="ChEBI" id="CHEBI:15377"/>
        <dbReference type="ChEBI" id="CHEBI:15378"/>
        <dbReference type="ChEBI" id="CHEBI:30616"/>
        <dbReference type="ChEBI" id="CHEBI:43474"/>
        <dbReference type="ChEBI" id="CHEBI:456216"/>
        <dbReference type="EC" id="3.6.4.13"/>
    </reaction>
</comment>
<dbReference type="PANTHER" id="PTHR47963">
    <property type="entry name" value="DEAD-BOX ATP-DEPENDENT RNA HELICASE 47, MITOCHONDRIAL"/>
    <property type="match status" value="1"/>
</dbReference>
<dbReference type="GO" id="GO:0004386">
    <property type="term" value="F:helicase activity"/>
    <property type="evidence" value="ECO:0007669"/>
    <property type="project" value="UniProtKB-KW"/>
</dbReference>
<keyword evidence="1 7" id="KW-0963">Cytoplasm</keyword>
<evidence type="ECO:0000256" key="1">
    <source>
        <dbReference type="ARBA" id="ARBA00022490"/>
    </source>
</evidence>
<feature type="region of interest" description="Disordered" evidence="8">
    <location>
        <begin position="436"/>
        <end position="478"/>
    </location>
</feature>
<protein>
    <recommendedName>
        <fullName evidence="7">ATP-dependent RNA helicase DeaD</fullName>
        <ecNumber evidence="7">3.6.4.13</ecNumber>
    </recommendedName>
    <alternativeName>
        <fullName evidence="7">Cold-shock DEAD box protein A</fullName>
    </alternativeName>
</protein>
<dbReference type="SMART" id="SM00490">
    <property type="entry name" value="HELICc"/>
    <property type="match status" value="1"/>
</dbReference>
<dbReference type="Gene3D" id="3.30.70.330">
    <property type="match status" value="1"/>
</dbReference>
<dbReference type="EMBL" id="JBANFI010000003">
    <property type="protein sequence ID" value="MFK7160525.1"/>
    <property type="molecule type" value="Genomic_DNA"/>
</dbReference>
<dbReference type="CDD" id="cd00268">
    <property type="entry name" value="DEADc"/>
    <property type="match status" value="1"/>
</dbReference>
<dbReference type="PROSITE" id="PS51194">
    <property type="entry name" value="HELICASE_CTER"/>
    <property type="match status" value="1"/>
</dbReference>
<dbReference type="InterPro" id="IPR034415">
    <property type="entry name" value="CsdA_RRM"/>
</dbReference>
<dbReference type="PANTHER" id="PTHR47963:SF8">
    <property type="entry name" value="ATP-DEPENDENT RNA HELICASE DEAD"/>
    <property type="match status" value="1"/>
</dbReference>
<dbReference type="CDD" id="cd12499">
    <property type="entry name" value="RRM_EcCsdA_like"/>
    <property type="match status" value="1"/>
</dbReference>
<dbReference type="InterPro" id="IPR057325">
    <property type="entry name" value="DeaD_dimer"/>
</dbReference>
<dbReference type="InterPro" id="IPR014001">
    <property type="entry name" value="Helicase_ATP-bd"/>
</dbReference>
<dbReference type="InterPro" id="IPR050547">
    <property type="entry name" value="DEAD_box_RNA_helicases"/>
</dbReference>
<evidence type="ECO:0000256" key="3">
    <source>
        <dbReference type="ARBA" id="ARBA00022801"/>
    </source>
</evidence>
<feature type="domain" description="Helicase ATP-binding" evidence="9">
    <location>
        <begin position="36"/>
        <end position="207"/>
    </location>
</feature>
<dbReference type="InterPro" id="IPR001650">
    <property type="entry name" value="Helicase_C-like"/>
</dbReference>
<dbReference type="HAMAP" id="MF_00964">
    <property type="entry name" value="DEAD_helicase_DeaD"/>
    <property type="match status" value="1"/>
</dbReference>
<name>A0ABW8PW65_9GAMM</name>